<sequence length="152" mass="16190">MNELQIQIDGMTCSACSARIEKALLRMEGMRQAAVSLATSTAGVRWEGGRHSGRADRGPNPYARLRRRDTRARQAAFAYGRSRVLPAPVLDHDGAVAAAPCRDGGSCIRHARLGGPRRASERAPASAYAAGIGIGPAELCRLSFFTGALITR</sequence>
<keyword evidence="4" id="KW-1185">Reference proteome</keyword>
<feature type="domain" description="HMA" evidence="2">
    <location>
        <begin position="2"/>
        <end position="76"/>
    </location>
</feature>
<dbReference type="InterPro" id="IPR006121">
    <property type="entry name" value="HMA_dom"/>
</dbReference>
<dbReference type="RefSeq" id="WP_277533761.1">
    <property type="nucleotide sequence ID" value="NZ_JAPDIA010000007.1"/>
</dbReference>
<organism evidence="3 4">
    <name type="scientific">Cohnella rhizosphaerae</name>
    <dbReference type="NCBI Taxonomy" id="1457232"/>
    <lineage>
        <taxon>Bacteria</taxon>
        <taxon>Bacillati</taxon>
        <taxon>Bacillota</taxon>
        <taxon>Bacilli</taxon>
        <taxon>Bacillales</taxon>
        <taxon>Paenibacillaceae</taxon>
        <taxon>Cohnella</taxon>
    </lineage>
</organism>
<dbReference type="InterPro" id="IPR036163">
    <property type="entry name" value="HMA_dom_sf"/>
</dbReference>
<gene>
    <name evidence="3" type="ORF">OMP40_19205</name>
</gene>
<keyword evidence="1" id="KW-0479">Metal-binding</keyword>
<proteinExistence type="predicted"/>
<evidence type="ECO:0000313" key="3">
    <source>
        <dbReference type="EMBL" id="MDG0811257.1"/>
    </source>
</evidence>
<comment type="caution">
    <text evidence="3">The sequence shown here is derived from an EMBL/GenBank/DDBJ whole genome shotgun (WGS) entry which is preliminary data.</text>
</comment>
<evidence type="ECO:0000313" key="4">
    <source>
        <dbReference type="Proteomes" id="UP001153404"/>
    </source>
</evidence>
<name>A0A9X4QV81_9BACL</name>
<dbReference type="SUPFAM" id="SSF55008">
    <property type="entry name" value="HMA, heavy metal-associated domain"/>
    <property type="match status" value="1"/>
</dbReference>
<dbReference type="GO" id="GO:0046872">
    <property type="term" value="F:metal ion binding"/>
    <property type="evidence" value="ECO:0007669"/>
    <property type="project" value="UniProtKB-KW"/>
</dbReference>
<evidence type="ECO:0000259" key="2">
    <source>
        <dbReference type="PROSITE" id="PS50846"/>
    </source>
</evidence>
<protein>
    <submittedName>
        <fullName evidence="3">Heavy-metal-associated domain-containing protein</fullName>
    </submittedName>
</protein>
<dbReference type="Proteomes" id="UP001153404">
    <property type="component" value="Unassembled WGS sequence"/>
</dbReference>
<dbReference type="EMBL" id="JAPDIA010000007">
    <property type="protein sequence ID" value="MDG0811257.1"/>
    <property type="molecule type" value="Genomic_DNA"/>
</dbReference>
<dbReference type="Pfam" id="PF00403">
    <property type="entry name" value="HMA"/>
    <property type="match status" value="1"/>
</dbReference>
<evidence type="ECO:0000256" key="1">
    <source>
        <dbReference type="ARBA" id="ARBA00022723"/>
    </source>
</evidence>
<dbReference type="Gene3D" id="3.30.70.100">
    <property type="match status" value="1"/>
</dbReference>
<dbReference type="PROSITE" id="PS50846">
    <property type="entry name" value="HMA_2"/>
    <property type="match status" value="1"/>
</dbReference>
<dbReference type="AlphaFoldDB" id="A0A9X4QV81"/>
<dbReference type="PROSITE" id="PS01047">
    <property type="entry name" value="HMA_1"/>
    <property type="match status" value="1"/>
</dbReference>
<dbReference type="InterPro" id="IPR017969">
    <property type="entry name" value="Heavy-metal-associated_CS"/>
</dbReference>
<accession>A0A9X4QV81</accession>
<reference evidence="3" key="1">
    <citation type="submission" date="2022-10" db="EMBL/GenBank/DDBJ databases">
        <title>Comparative genomic analysis of Cohnella hashimotonis sp. nov., isolated from the International Space Station.</title>
        <authorList>
            <person name="Simpson A."/>
            <person name="Venkateswaran K."/>
        </authorList>
    </citation>
    <scope>NUCLEOTIDE SEQUENCE</scope>
    <source>
        <strain evidence="3">DSM 28161</strain>
    </source>
</reference>
<dbReference type="CDD" id="cd00371">
    <property type="entry name" value="HMA"/>
    <property type="match status" value="1"/>
</dbReference>